<evidence type="ECO:0000313" key="2">
    <source>
        <dbReference type="Proteomes" id="UP000663836"/>
    </source>
</evidence>
<organism evidence="1 2">
    <name type="scientific">Rotaria sordida</name>
    <dbReference type="NCBI Taxonomy" id="392033"/>
    <lineage>
        <taxon>Eukaryota</taxon>
        <taxon>Metazoa</taxon>
        <taxon>Spiralia</taxon>
        <taxon>Gnathifera</taxon>
        <taxon>Rotifera</taxon>
        <taxon>Eurotatoria</taxon>
        <taxon>Bdelloidea</taxon>
        <taxon>Philodinida</taxon>
        <taxon>Philodinidae</taxon>
        <taxon>Rotaria</taxon>
    </lineage>
</organism>
<protein>
    <submittedName>
        <fullName evidence="1">Uncharacterized protein</fullName>
    </submittedName>
</protein>
<feature type="non-terminal residue" evidence="1">
    <location>
        <position position="20"/>
    </location>
</feature>
<dbReference type="Proteomes" id="UP000663836">
    <property type="component" value="Unassembled WGS sequence"/>
</dbReference>
<evidence type="ECO:0000313" key="1">
    <source>
        <dbReference type="EMBL" id="CAF4018760.1"/>
    </source>
</evidence>
<reference evidence="1" key="1">
    <citation type="submission" date="2021-02" db="EMBL/GenBank/DDBJ databases">
        <authorList>
            <person name="Nowell W R."/>
        </authorList>
    </citation>
    <scope>NUCLEOTIDE SEQUENCE</scope>
</reference>
<accession>A0A819PVY3</accession>
<name>A0A819PVY3_9BILA</name>
<gene>
    <name evidence="1" type="ORF">JBS370_LOCUS27274</name>
</gene>
<proteinExistence type="predicted"/>
<sequence>MIGPIHAIVCLILNEFLKAE</sequence>
<dbReference type="EMBL" id="CAJOBD010005080">
    <property type="protein sequence ID" value="CAF4018760.1"/>
    <property type="molecule type" value="Genomic_DNA"/>
</dbReference>
<comment type="caution">
    <text evidence="1">The sequence shown here is derived from an EMBL/GenBank/DDBJ whole genome shotgun (WGS) entry which is preliminary data.</text>
</comment>
<dbReference type="AlphaFoldDB" id="A0A819PVY3"/>